<reference evidence="1" key="1">
    <citation type="submission" date="2020-07" db="EMBL/GenBank/DDBJ databases">
        <title>Multicomponent nature underlies the extraordinary mechanical properties of spider dragline silk.</title>
        <authorList>
            <person name="Kono N."/>
            <person name="Nakamura H."/>
            <person name="Mori M."/>
            <person name="Yoshida Y."/>
            <person name="Ohtoshi R."/>
            <person name="Malay A.D."/>
            <person name="Moran D.A.P."/>
            <person name="Tomita M."/>
            <person name="Numata K."/>
            <person name="Arakawa K."/>
        </authorList>
    </citation>
    <scope>NUCLEOTIDE SEQUENCE</scope>
</reference>
<comment type="caution">
    <text evidence="1">The sequence shown here is derived from an EMBL/GenBank/DDBJ whole genome shotgun (WGS) entry which is preliminary data.</text>
</comment>
<proteinExistence type="predicted"/>
<organism evidence="1 2">
    <name type="scientific">Trichonephila clavata</name>
    <name type="common">Joro spider</name>
    <name type="synonym">Nephila clavata</name>
    <dbReference type="NCBI Taxonomy" id="2740835"/>
    <lineage>
        <taxon>Eukaryota</taxon>
        <taxon>Metazoa</taxon>
        <taxon>Ecdysozoa</taxon>
        <taxon>Arthropoda</taxon>
        <taxon>Chelicerata</taxon>
        <taxon>Arachnida</taxon>
        <taxon>Araneae</taxon>
        <taxon>Araneomorphae</taxon>
        <taxon>Entelegynae</taxon>
        <taxon>Araneoidea</taxon>
        <taxon>Nephilidae</taxon>
        <taxon>Trichonephila</taxon>
    </lineage>
</organism>
<protein>
    <submittedName>
        <fullName evidence="1">Uncharacterized protein</fullName>
    </submittedName>
</protein>
<evidence type="ECO:0000313" key="2">
    <source>
        <dbReference type="Proteomes" id="UP000887116"/>
    </source>
</evidence>
<evidence type="ECO:0000313" key="1">
    <source>
        <dbReference type="EMBL" id="GFQ97327.1"/>
    </source>
</evidence>
<name>A0A8X6G6G7_TRICU</name>
<dbReference type="EMBL" id="BMAO01034541">
    <property type="protein sequence ID" value="GFQ97327.1"/>
    <property type="molecule type" value="Genomic_DNA"/>
</dbReference>
<sequence>MGPNQLPIWLPDVQLAHEGKNKYPLAAPIIQNSTYMDDILSGADDIITAKEMQRQLIGLMKEGCFHLYKWSANSEELLKTCPRKTRSFSSMKMMS</sequence>
<dbReference type="OrthoDB" id="7763418at2759"/>
<dbReference type="AlphaFoldDB" id="A0A8X6G6G7"/>
<keyword evidence="2" id="KW-1185">Reference proteome</keyword>
<dbReference type="Proteomes" id="UP000887116">
    <property type="component" value="Unassembled WGS sequence"/>
</dbReference>
<gene>
    <name evidence="1" type="ORF">TNCT_610511</name>
</gene>
<accession>A0A8X6G6G7</accession>